<proteinExistence type="predicted"/>
<dbReference type="InterPro" id="IPR014922">
    <property type="entry name" value="YdhG-like"/>
</dbReference>
<evidence type="ECO:0000313" key="2">
    <source>
        <dbReference type="EMBL" id="AOV16743.1"/>
    </source>
</evidence>
<sequence>MGAFLDGAGRWREEMPCPRTIALDCGLDESLKWGKPCYSLQDGNVAIVQPFKHRCAFMFFKGVLLDDPEGQLERPGEHSHAARRLSAGLGEIAKMEPALRGFIANAIEVERAGRTLPERRESGSIPEDLAEAFVRVPGLEQAFSALTPGRQRASLLYFADAKRAATRLSRVEKCVPGMLAGKGMND</sequence>
<dbReference type="KEGG" id="aaeo:BJI67_06405"/>
<name>A0A1D8K702_9GAMM</name>
<evidence type="ECO:0000259" key="1">
    <source>
        <dbReference type="Pfam" id="PF08818"/>
    </source>
</evidence>
<accession>A0A1D8K702</accession>
<gene>
    <name evidence="2" type="ORF">BJI67_06405</name>
</gene>
<evidence type="ECO:0000313" key="3">
    <source>
        <dbReference type="Proteomes" id="UP000095342"/>
    </source>
</evidence>
<dbReference type="EMBL" id="CP017448">
    <property type="protein sequence ID" value="AOV16743.1"/>
    <property type="molecule type" value="Genomic_DNA"/>
</dbReference>
<dbReference type="Pfam" id="PF13376">
    <property type="entry name" value="OmdA"/>
    <property type="match status" value="1"/>
</dbReference>
<dbReference type="Proteomes" id="UP000095342">
    <property type="component" value="Chromosome"/>
</dbReference>
<protein>
    <recommendedName>
        <fullName evidence="1">YdhG-like domain-containing protein</fullName>
    </recommendedName>
</protein>
<keyword evidence="3" id="KW-1185">Reference proteome</keyword>
<dbReference type="AlphaFoldDB" id="A0A1D8K702"/>
<reference evidence="2 3" key="1">
    <citation type="submission" date="2016-09" db="EMBL/GenBank/DDBJ databases">
        <title>Acidihalobacter prosperus V6 (DSM14174).</title>
        <authorList>
            <person name="Khaleque H.N."/>
            <person name="Ramsay J.P."/>
            <person name="Murphy R.J.T."/>
            <person name="Kaksonen A.H."/>
            <person name="Boxall N.J."/>
            <person name="Watkin E.L.J."/>
        </authorList>
    </citation>
    <scope>NUCLEOTIDE SEQUENCE [LARGE SCALE GENOMIC DNA]</scope>
    <source>
        <strain evidence="2 3">V6</strain>
    </source>
</reference>
<dbReference type="RefSeq" id="WP_070072327.1">
    <property type="nucleotide sequence ID" value="NZ_CP017448.1"/>
</dbReference>
<dbReference type="PIRSF" id="PIRSF021308">
    <property type="entry name" value="UCP021308"/>
    <property type="match status" value="1"/>
</dbReference>
<organism evidence="2 3">
    <name type="scientific">Acidihalobacter aeolianus</name>
    <dbReference type="NCBI Taxonomy" id="2792603"/>
    <lineage>
        <taxon>Bacteria</taxon>
        <taxon>Pseudomonadati</taxon>
        <taxon>Pseudomonadota</taxon>
        <taxon>Gammaproteobacteria</taxon>
        <taxon>Chromatiales</taxon>
        <taxon>Ectothiorhodospiraceae</taxon>
        <taxon>Acidihalobacter</taxon>
    </lineage>
</organism>
<dbReference type="Pfam" id="PF08818">
    <property type="entry name" value="DUF1801"/>
    <property type="match status" value="1"/>
</dbReference>
<dbReference type="SUPFAM" id="SSF159888">
    <property type="entry name" value="YdhG-like"/>
    <property type="match status" value="1"/>
</dbReference>
<dbReference type="InterPro" id="IPR016786">
    <property type="entry name" value="YdeI_bac"/>
</dbReference>
<feature type="domain" description="YdhG-like" evidence="1">
    <location>
        <begin position="21"/>
        <end position="83"/>
    </location>
</feature>